<keyword evidence="1" id="KW-0472">Membrane</keyword>
<protein>
    <submittedName>
        <fullName evidence="2">Uncharacterized protein</fullName>
    </submittedName>
</protein>
<evidence type="ECO:0000313" key="3">
    <source>
        <dbReference type="Proteomes" id="UP001178322"/>
    </source>
</evidence>
<keyword evidence="1" id="KW-1133">Transmembrane helix</keyword>
<reference evidence="2" key="1">
    <citation type="submission" date="2023-05" db="EMBL/GenBank/DDBJ databases">
        <title>Comparative genomics of Bacillaceae isolates and their secondary metabolite potential.</title>
        <authorList>
            <person name="Song L."/>
            <person name="Nielsen L.J."/>
            <person name="Mohite O."/>
            <person name="Xu X."/>
            <person name="Weber T."/>
            <person name="Kovacs A.T."/>
        </authorList>
    </citation>
    <scope>NUCLEOTIDE SEQUENCE</scope>
    <source>
        <strain evidence="2">LY1</strain>
    </source>
</reference>
<evidence type="ECO:0000256" key="1">
    <source>
        <dbReference type="SAM" id="Phobius"/>
    </source>
</evidence>
<gene>
    <name evidence="2" type="ORF">QNH24_11240</name>
</gene>
<feature type="transmembrane region" description="Helical" evidence="1">
    <location>
        <begin position="38"/>
        <end position="55"/>
    </location>
</feature>
<keyword evidence="1" id="KW-0812">Transmembrane</keyword>
<dbReference type="RefSeq" id="WP_283872235.1">
    <property type="nucleotide sequence ID" value="NZ_CP126101.1"/>
</dbReference>
<feature type="transmembrane region" description="Helical" evidence="1">
    <location>
        <begin position="115"/>
        <end position="133"/>
    </location>
</feature>
<dbReference type="EMBL" id="CP126101">
    <property type="protein sequence ID" value="WHY53779.1"/>
    <property type="molecule type" value="Genomic_DNA"/>
</dbReference>
<evidence type="ECO:0000313" key="2">
    <source>
        <dbReference type="EMBL" id="WHY53779.1"/>
    </source>
</evidence>
<dbReference type="AlphaFoldDB" id="A0AAX3X4E8"/>
<dbReference type="Proteomes" id="UP001178322">
    <property type="component" value="Chromosome"/>
</dbReference>
<feature type="transmembrane region" description="Helical" evidence="1">
    <location>
        <begin position="91"/>
        <end position="110"/>
    </location>
</feature>
<accession>A0AAX3X4E8</accession>
<sequence length="290" mass="33293">MDQIRSAMNNLYKDATFSQEQQLKTFQKINEKTTRKSFMPLILTIFITGCLLFGLKTMLEQHDNVIQSASAVIYPERSGVVKDYTALQRPWMVVGLISSMLLFILALLAIKKKWYWRLLLCIIIIIAILGNMSERIGDRVYVQNEAEIQQAIQWGPFQPNTMTMHDTLTIPPYRIGYFSRGKIKGISIFKHDGKGYALEYNIQSELDYMNIIYFRESHFIVIPLLANHHIEKLVINTGSKRMEIAIDSNGAQLVPVELEATVTPSQLIIDAFDHDGNQFSPYKSLDIFSY</sequence>
<proteinExistence type="predicted"/>
<organism evidence="2 3">
    <name type="scientific">Lysinibacillus pakistanensis</name>
    <dbReference type="NCBI Taxonomy" id="759811"/>
    <lineage>
        <taxon>Bacteria</taxon>
        <taxon>Bacillati</taxon>
        <taxon>Bacillota</taxon>
        <taxon>Bacilli</taxon>
        <taxon>Bacillales</taxon>
        <taxon>Bacillaceae</taxon>
        <taxon>Lysinibacillus</taxon>
    </lineage>
</organism>
<name>A0AAX3X4E8_9BACI</name>